<accession>A0A9P6XLQ5</accession>
<evidence type="ECO:0000313" key="3">
    <source>
        <dbReference type="Proteomes" id="UP000740926"/>
    </source>
</evidence>
<evidence type="ECO:0000313" key="2">
    <source>
        <dbReference type="EMBL" id="KAG1523183.1"/>
    </source>
</evidence>
<evidence type="ECO:0000256" key="1">
    <source>
        <dbReference type="SAM" id="MobiDB-lite"/>
    </source>
</evidence>
<gene>
    <name evidence="2" type="ORF">G6F50_018631</name>
</gene>
<feature type="compositionally biased region" description="Basic residues" evidence="1">
    <location>
        <begin position="30"/>
        <end position="44"/>
    </location>
</feature>
<name>A0A9P6XLQ5_9FUNG</name>
<keyword evidence="3" id="KW-1185">Reference proteome</keyword>
<dbReference type="Proteomes" id="UP000740926">
    <property type="component" value="Unassembled WGS sequence"/>
</dbReference>
<feature type="compositionally biased region" description="Basic residues" evidence="1">
    <location>
        <begin position="1"/>
        <end position="11"/>
    </location>
</feature>
<feature type="region of interest" description="Disordered" evidence="1">
    <location>
        <begin position="29"/>
        <end position="69"/>
    </location>
</feature>
<sequence length="69" mass="7676">MPARSMARRHPSPPAVRWWPRKSMATGLPARRRLAKRAASRKWAARSTGTARKWSPARASTPPASRTAT</sequence>
<organism evidence="2 3">
    <name type="scientific">Rhizopus delemar</name>
    <dbReference type="NCBI Taxonomy" id="936053"/>
    <lineage>
        <taxon>Eukaryota</taxon>
        <taxon>Fungi</taxon>
        <taxon>Fungi incertae sedis</taxon>
        <taxon>Mucoromycota</taxon>
        <taxon>Mucoromycotina</taxon>
        <taxon>Mucoromycetes</taxon>
        <taxon>Mucorales</taxon>
        <taxon>Mucorineae</taxon>
        <taxon>Rhizopodaceae</taxon>
        <taxon>Rhizopus</taxon>
    </lineage>
</organism>
<dbReference type="AlphaFoldDB" id="A0A9P6XLQ5"/>
<feature type="region of interest" description="Disordered" evidence="1">
    <location>
        <begin position="1"/>
        <end position="20"/>
    </location>
</feature>
<reference evidence="2 3" key="1">
    <citation type="journal article" date="2020" name="Microb. Genom.">
        <title>Genetic diversity of clinical and environmental Mucorales isolates obtained from an investigation of mucormycosis cases among solid organ transplant recipients.</title>
        <authorList>
            <person name="Nguyen M.H."/>
            <person name="Kaul D."/>
            <person name="Muto C."/>
            <person name="Cheng S.J."/>
            <person name="Richter R.A."/>
            <person name="Bruno V.M."/>
            <person name="Liu G."/>
            <person name="Beyhan S."/>
            <person name="Sundermann A.J."/>
            <person name="Mounaud S."/>
            <person name="Pasculle A.W."/>
            <person name="Nierman W.C."/>
            <person name="Driscoll E."/>
            <person name="Cumbie R."/>
            <person name="Clancy C.J."/>
            <person name="Dupont C.L."/>
        </authorList>
    </citation>
    <scope>NUCLEOTIDE SEQUENCE [LARGE SCALE GENOMIC DNA]</scope>
    <source>
        <strain evidence="2 3">GL24</strain>
    </source>
</reference>
<dbReference type="EMBL" id="JAANIU010021476">
    <property type="protein sequence ID" value="KAG1523183.1"/>
    <property type="molecule type" value="Genomic_DNA"/>
</dbReference>
<comment type="caution">
    <text evidence="2">The sequence shown here is derived from an EMBL/GenBank/DDBJ whole genome shotgun (WGS) entry which is preliminary data.</text>
</comment>
<proteinExistence type="predicted"/>
<protein>
    <submittedName>
        <fullName evidence="2">Uncharacterized protein</fullName>
    </submittedName>
</protein>